<dbReference type="GO" id="GO:0016798">
    <property type="term" value="F:hydrolase activity, acting on glycosyl bonds"/>
    <property type="evidence" value="ECO:0007669"/>
    <property type="project" value="UniProtKB-KW"/>
</dbReference>
<feature type="signal peptide" evidence="1">
    <location>
        <begin position="1"/>
        <end position="25"/>
    </location>
</feature>
<proteinExistence type="predicted"/>
<dbReference type="RefSeq" id="WP_114810582.1">
    <property type="nucleotide sequence ID" value="NZ_CP139965.1"/>
</dbReference>
<sequence>MRISPRFLLLLCALSGSLQFNIAMSQESTDTPFSPGVRISPESPIPGSTGYPRIVRVMNEAGHYTGDLIASSRSDIFSSGDHGKTWTRISTIDASSNGLTLRCCETLFQLERQVGSLPRGTLIYATAYLEGKTPAIGYFTSSDHGRVWQYQGIPVARGDLHHGLWEPQFEIADDGALVMFWSDETDPEHSQKLVQMRNYFKGAGWEDQRDTVASGVKQDRPGMAVVSRISNGRFFMTYEVQGPRFSGTVHARVSTDGWNFGDPTYLGFVPKDEKGEYFKVAPNNTWLPGSMKESGRIIVVGRNLVDSNGRQAPLDGGVLFANADSEGQGAWARLPAPVQVSGIPPSTDINCANYSSALLAYPNGRGLVELATKPDNPGVKFGKGCTVYVGHLDLGR</sequence>
<reference evidence="2 3" key="1">
    <citation type="submission" date="2023-12" db="EMBL/GenBank/DDBJ databases">
        <title>Genome sequencing and assembly of bacterial species from a model synthetic community.</title>
        <authorList>
            <person name="Hogle S.L."/>
        </authorList>
    </citation>
    <scope>NUCLEOTIDE SEQUENCE [LARGE SCALE GENOMIC DNA]</scope>
    <source>
        <strain evidence="2 3">HAMBI 2494</strain>
    </source>
</reference>
<evidence type="ECO:0000313" key="3">
    <source>
        <dbReference type="Proteomes" id="UP001325479"/>
    </source>
</evidence>
<gene>
    <name evidence="2" type="ORF">U0042_08575</name>
</gene>
<evidence type="ECO:0000313" key="2">
    <source>
        <dbReference type="EMBL" id="WQD79719.1"/>
    </source>
</evidence>
<dbReference type="Gene3D" id="2.120.10.10">
    <property type="match status" value="1"/>
</dbReference>
<keyword evidence="3" id="KW-1185">Reference proteome</keyword>
<feature type="chain" id="PRO_5045152086" evidence="1">
    <location>
        <begin position="26"/>
        <end position="396"/>
    </location>
</feature>
<dbReference type="PANTHER" id="PTHR38792">
    <property type="entry name" value="BNR/ASP-BOX REPEAT DOMAIN PROTEIN (AFU_ORTHOLOGUE AFUA_7G06430)-RELATED"/>
    <property type="match status" value="1"/>
</dbReference>
<organism evidence="2 3">
    <name type="scientific">Paraburkholderia kururiensis</name>
    <dbReference type="NCBI Taxonomy" id="984307"/>
    <lineage>
        <taxon>Bacteria</taxon>
        <taxon>Pseudomonadati</taxon>
        <taxon>Pseudomonadota</taxon>
        <taxon>Betaproteobacteria</taxon>
        <taxon>Burkholderiales</taxon>
        <taxon>Burkholderiaceae</taxon>
        <taxon>Paraburkholderia</taxon>
    </lineage>
</organism>
<dbReference type="InterPro" id="IPR036278">
    <property type="entry name" value="Sialidase_sf"/>
</dbReference>
<protein>
    <submittedName>
        <fullName evidence="2">Sialidase family protein</fullName>
        <ecNumber evidence="2">3.2.1.-</ecNumber>
    </submittedName>
</protein>
<keyword evidence="2" id="KW-0326">Glycosidase</keyword>
<accession>A0ABZ0WQP0</accession>
<dbReference type="EC" id="3.2.1.-" evidence="2"/>
<dbReference type="Proteomes" id="UP001325479">
    <property type="component" value="Chromosome"/>
</dbReference>
<evidence type="ECO:0000256" key="1">
    <source>
        <dbReference type="SAM" id="SignalP"/>
    </source>
</evidence>
<keyword evidence="1" id="KW-0732">Signal</keyword>
<keyword evidence="2" id="KW-0378">Hydrolase</keyword>
<dbReference type="CDD" id="cd15482">
    <property type="entry name" value="Sialidase_non-viral"/>
    <property type="match status" value="1"/>
</dbReference>
<dbReference type="SUPFAM" id="SSF50939">
    <property type="entry name" value="Sialidases"/>
    <property type="match status" value="1"/>
</dbReference>
<name>A0ABZ0WQP0_9BURK</name>
<dbReference type="EMBL" id="CP139965">
    <property type="protein sequence ID" value="WQD79719.1"/>
    <property type="molecule type" value="Genomic_DNA"/>
</dbReference>
<dbReference type="PANTHER" id="PTHR38792:SF3">
    <property type="entry name" value="BNR_ASP-BOX REPEAT DOMAIN PROTEIN (AFU_ORTHOLOGUE AFUA_7G06430)-RELATED"/>
    <property type="match status" value="1"/>
</dbReference>